<dbReference type="EMBL" id="LRQB01000033">
    <property type="protein sequence ID" value="KXA21323.1"/>
    <property type="molecule type" value="Genomic_DNA"/>
</dbReference>
<name>A0A133NYH1_GARVA</name>
<accession>A0A133NYH1</accession>
<keyword evidence="1" id="KW-0812">Transmembrane</keyword>
<protein>
    <submittedName>
        <fullName evidence="2">Uncharacterized protein</fullName>
    </submittedName>
</protein>
<reference evidence="2 3" key="1">
    <citation type="submission" date="2016-01" db="EMBL/GenBank/DDBJ databases">
        <authorList>
            <person name="Oliw E.H."/>
        </authorList>
    </citation>
    <scope>NUCLEOTIDE SEQUENCE [LARGE SCALE GENOMIC DNA]</scope>
    <source>
        <strain evidence="2 3">PSS_7772B</strain>
    </source>
</reference>
<gene>
    <name evidence="2" type="ORF">HMPREF3208_00628</name>
</gene>
<keyword evidence="1" id="KW-1133">Transmembrane helix</keyword>
<feature type="transmembrane region" description="Helical" evidence="1">
    <location>
        <begin position="20"/>
        <end position="39"/>
    </location>
</feature>
<evidence type="ECO:0000256" key="1">
    <source>
        <dbReference type="SAM" id="Phobius"/>
    </source>
</evidence>
<dbReference type="Proteomes" id="UP000070687">
    <property type="component" value="Unassembled WGS sequence"/>
</dbReference>
<dbReference type="PATRIC" id="fig|2702.100.peg.605"/>
<organism evidence="2 3">
    <name type="scientific">Gardnerella vaginalis</name>
    <dbReference type="NCBI Taxonomy" id="2702"/>
    <lineage>
        <taxon>Bacteria</taxon>
        <taxon>Bacillati</taxon>
        <taxon>Actinomycetota</taxon>
        <taxon>Actinomycetes</taxon>
        <taxon>Bifidobacteriales</taxon>
        <taxon>Bifidobacteriaceae</taxon>
        <taxon>Gardnerella</taxon>
    </lineage>
</organism>
<keyword evidence="1" id="KW-0472">Membrane</keyword>
<sequence length="41" mass="4872">MSSNPDFLSIVDKSYIRRVVLEIHYIFCIFLKQISLFFANC</sequence>
<proteinExistence type="predicted"/>
<dbReference type="AlphaFoldDB" id="A0A133NYH1"/>
<evidence type="ECO:0000313" key="2">
    <source>
        <dbReference type="EMBL" id="KXA21323.1"/>
    </source>
</evidence>
<comment type="caution">
    <text evidence="2">The sequence shown here is derived from an EMBL/GenBank/DDBJ whole genome shotgun (WGS) entry which is preliminary data.</text>
</comment>
<evidence type="ECO:0000313" key="3">
    <source>
        <dbReference type="Proteomes" id="UP000070687"/>
    </source>
</evidence>